<dbReference type="GO" id="GO:0015093">
    <property type="term" value="F:ferrous iron transmembrane transporter activity"/>
    <property type="evidence" value="ECO:0007669"/>
    <property type="project" value="TreeGrafter"/>
</dbReference>
<dbReference type="Proteomes" id="UP000233549">
    <property type="component" value="Unassembled WGS sequence"/>
</dbReference>
<evidence type="ECO:0000313" key="4">
    <source>
        <dbReference type="Proteomes" id="UP000233549"/>
    </source>
</evidence>
<dbReference type="PANTHER" id="PTHR43185:SF1">
    <property type="entry name" value="FE(2+) TRANSPORTER FEOB"/>
    <property type="match status" value="1"/>
</dbReference>
<accession>A0AAP8HU37</accession>
<feature type="domain" description="Nucleoside transporter/FeoB GTPase Gate" evidence="2">
    <location>
        <begin position="2"/>
        <end position="127"/>
    </location>
</feature>
<name>A0AAP8HU37_ECOLX</name>
<gene>
    <name evidence="3" type="primary">feoB</name>
    <name evidence="3" type="ORF">CWS33_29460</name>
</gene>
<evidence type="ECO:0000256" key="1">
    <source>
        <dbReference type="SAM" id="Phobius"/>
    </source>
</evidence>
<dbReference type="InterPro" id="IPR050860">
    <property type="entry name" value="FeoB_GTPase"/>
</dbReference>
<dbReference type="PANTHER" id="PTHR43185">
    <property type="entry name" value="FERROUS IRON TRANSPORT PROTEIN B"/>
    <property type="match status" value="1"/>
</dbReference>
<evidence type="ECO:0000259" key="2">
    <source>
        <dbReference type="Pfam" id="PF07670"/>
    </source>
</evidence>
<feature type="non-terminal residue" evidence="3">
    <location>
        <position position="128"/>
    </location>
</feature>
<organism evidence="3 4">
    <name type="scientific">Escherichia coli</name>
    <dbReference type="NCBI Taxonomy" id="562"/>
    <lineage>
        <taxon>Bacteria</taxon>
        <taxon>Pseudomonadati</taxon>
        <taxon>Pseudomonadota</taxon>
        <taxon>Gammaproteobacteria</taxon>
        <taxon>Enterobacterales</taxon>
        <taxon>Enterobacteriaceae</taxon>
        <taxon>Escherichia</taxon>
    </lineage>
</organism>
<dbReference type="GO" id="GO:0005886">
    <property type="term" value="C:plasma membrane"/>
    <property type="evidence" value="ECO:0007669"/>
    <property type="project" value="TreeGrafter"/>
</dbReference>
<dbReference type="Pfam" id="PF07670">
    <property type="entry name" value="Gate"/>
    <property type="match status" value="1"/>
</dbReference>
<keyword evidence="1" id="KW-0472">Membrane</keyword>
<dbReference type="EMBL" id="PITP01000467">
    <property type="protein sequence ID" value="PKD78598.1"/>
    <property type="molecule type" value="Genomic_DNA"/>
</dbReference>
<dbReference type="RefSeq" id="WP_306767627.1">
    <property type="nucleotide sequence ID" value="NZ_PITP01000467.1"/>
</dbReference>
<dbReference type="AlphaFoldDB" id="A0AAP8HU37"/>
<dbReference type="InterPro" id="IPR011642">
    <property type="entry name" value="Gate_dom"/>
</dbReference>
<feature type="non-terminal residue" evidence="3">
    <location>
        <position position="1"/>
    </location>
</feature>
<comment type="caution">
    <text evidence="3">The sequence shown here is derived from an EMBL/GenBank/DDBJ whole genome shotgun (WGS) entry which is preliminary data.</text>
</comment>
<sequence length="128" mass="13541">MGVHRDNWQATVGLVTGAMAKEVVVGTLNTLYTAEHINKEAFDAANFNLLDELGGALQETWDGLKNTFSLSVLSNPIEASKGDGEMGVGSMGVMSSKFGSGISAYSYLIFVLLYVPCVSVMGAIARES</sequence>
<evidence type="ECO:0000313" key="3">
    <source>
        <dbReference type="EMBL" id="PKD78598.1"/>
    </source>
</evidence>
<feature type="transmembrane region" description="Helical" evidence="1">
    <location>
        <begin position="104"/>
        <end position="125"/>
    </location>
</feature>
<keyword evidence="1" id="KW-1133">Transmembrane helix</keyword>
<keyword evidence="1" id="KW-0812">Transmembrane</keyword>
<reference evidence="3 4" key="1">
    <citation type="submission" date="2017-12" db="EMBL/GenBank/DDBJ databases">
        <title>Rapid rising of carbapenem-resistant Enterobacteriaceae(CRE) and emergence of colistin resistance genemcr-1 in CRE in the hospital of Henan, China.</title>
        <authorList>
            <person name="Sun Q."/>
            <person name="Zhang R."/>
            <person name="Li Y."/>
            <person name="Shen Y."/>
            <person name="Zhang Y."/>
            <person name="Yang J."/>
            <person name="Shu L."/>
            <person name="Zhou H."/>
            <person name="Wang Y."/>
            <person name="Wang B."/>
            <person name="Shen Z."/>
        </authorList>
    </citation>
    <scope>NUCLEOTIDE SEQUENCE [LARGE SCALE GENOMIC DNA]</scope>
    <source>
        <strain evidence="3 4">3512</strain>
    </source>
</reference>
<protein>
    <submittedName>
        <fullName evidence="3">Ferrous iron transport protein B</fullName>
    </submittedName>
</protein>
<proteinExistence type="predicted"/>